<feature type="region of interest" description="Disordered" evidence="1">
    <location>
        <begin position="1"/>
        <end position="34"/>
    </location>
</feature>
<sequence length="68" mass="7212">MGDKSRAITTNTMEESFSSKLAGKTLSSGAPTAGRQNGELQLLFVTVEIETGLPEKVVANLNIGEFLI</sequence>
<gene>
    <name evidence="2" type="ORF">RCL2_000841200</name>
</gene>
<dbReference type="AlphaFoldDB" id="A0A8H3QLP8"/>
<accession>A0A8H3QLP8</accession>
<evidence type="ECO:0000256" key="1">
    <source>
        <dbReference type="SAM" id="MobiDB-lite"/>
    </source>
</evidence>
<dbReference type="Proteomes" id="UP000615446">
    <property type="component" value="Unassembled WGS sequence"/>
</dbReference>
<comment type="caution">
    <text evidence="2">The sequence shown here is derived from an EMBL/GenBank/DDBJ whole genome shotgun (WGS) entry which is preliminary data.</text>
</comment>
<organism evidence="2 3">
    <name type="scientific">Rhizophagus clarus</name>
    <dbReference type="NCBI Taxonomy" id="94130"/>
    <lineage>
        <taxon>Eukaryota</taxon>
        <taxon>Fungi</taxon>
        <taxon>Fungi incertae sedis</taxon>
        <taxon>Mucoromycota</taxon>
        <taxon>Glomeromycotina</taxon>
        <taxon>Glomeromycetes</taxon>
        <taxon>Glomerales</taxon>
        <taxon>Glomeraceae</taxon>
        <taxon>Rhizophagus</taxon>
    </lineage>
</organism>
<name>A0A8H3QLP8_9GLOM</name>
<evidence type="ECO:0000313" key="2">
    <source>
        <dbReference type="EMBL" id="GES81154.1"/>
    </source>
</evidence>
<feature type="compositionally biased region" description="Polar residues" evidence="1">
    <location>
        <begin position="7"/>
        <end position="34"/>
    </location>
</feature>
<proteinExistence type="predicted"/>
<reference evidence="2" key="1">
    <citation type="submission" date="2019-10" db="EMBL/GenBank/DDBJ databases">
        <title>Conservation and host-specific expression of non-tandemly repeated heterogenous ribosome RNA gene in arbuscular mycorrhizal fungi.</title>
        <authorList>
            <person name="Maeda T."/>
            <person name="Kobayashi Y."/>
            <person name="Nakagawa T."/>
            <person name="Ezawa T."/>
            <person name="Yamaguchi K."/>
            <person name="Bino T."/>
            <person name="Nishimoto Y."/>
            <person name="Shigenobu S."/>
            <person name="Kawaguchi M."/>
        </authorList>
    </citation>
    <scope>NUCLEOTIDE SEQUENCE</scope>
    <source>
        <strain evidence="2">HR1</strain>
    </source>
</reference>
<dbReference type="EMBL" id="BLAL01000053">
    <property type="protein sequence ID" value="GES81154.1"/>
    <property type="molecule type" value="Genomic_DNA"/>
</dbReference>
<evidence type="ECO:0000313" key="3">
    <source>
        <dbReference type="Proteomes" id="UP000615446"/>
    </source>
</evidence>
<protein>
    <submittedName>
        <fullName evidence="2">Uncharacterized protein</fullName>
    </submittedName>
</protein>